<evidence type="ECO:0000313" key="4">
    <source>
        <dbReference type="Proteomes" id="UP000277300"/>
    </source>
</evidence>
<sequence>MDKKQQEREDLDAARSDSDGGNENETTPNTQERCGGQKSVGEASFSPSKAVHELVQKAMLACFVTEKYTPLEREQLVRDIQNITRSFAKRLLLSPEDCEAQDDPQAQYVLPRERVVPPSAYFSFHDNGRMHLPIVDWSAFRGYSVAVWINVDFCVAKAKKEISTGDLYAKFNLFRFTNGSNTLGVEASLEYSEDTNSEGNHGVLLNVSSCAPGASSDTKKALSSASVAASSSLYSPEWRRIQYEVNLVPGEWHLLVISHSLHYVKKSKVTCYVDNKLQFREELVYPSGLVTASKCTVGGGRNTKTKIASVAMYHDELSKGTIELMYALGPMVSSFNRTLSTKTTLILG</sequence>
<dbReference type="PANTHER" id="PTHR13743:SF123">
    <property type="entry name" value="PROTEIN FAN"/>
    <property type="match status" value="1"/>
</dbReference>
<evidence type="ECO:0000313" key="5">
    <source>
        <dbReference type="Proteomes" id="UP000284657"/>
    </source>
</evidence>
<feature type="compositionally biased region" description="Basic and acidic residues" evidence="1">
    <location>
        <begin position="1"/>
        <end position="18"/>
    </location>
</feature>
<dbReference type="OrthoDB" id="26681at2759"/>
<dbReference type="Proteomes" id="UP000284657">
    <property type="component" value="Unassembled WGS sequence"/>
</dbReference>
<dbReference type="AlphaFoldDB" id="A0A3F2RUM6"/>
<dbReference type="PANTHER" id="PTHR13743">
    <property type="entry name" value="BEIGE/BEACH-RELATED"/>
    <property type="match status" value="1"/>
</dbReference>
<feature type="compositionally biased region" description="Polar residues" evidence="1">
    <location>
        <begin position="19"/>
        <end position="32"/>
    </location>
</feature>
<dbReference type="Gene3D" id="2.60.120.200">
    <property type="match status" value="1"/>
</dbReference>
<evidence type="ECO:0000313" key="3">
    <source>
        <dbReference type="EMBL" id="RLN68802.1"/>
    </source>
</evidence>
<dbReference type="SUPFAM" id="SSF49899">
    <property type="entry name" value="Concanavalin A-like lectins/glucanases"/>
    <property type="match status" value="1"/>
</dbReference>
<feature type="region of interest" description="Disordered" evidence="1">
    <location>
        <begin position="1"/>
        <end position="42"/>
    </location>
</feature>
<dbReference type="InterPro" id="IPR050865">
    <property type="entry name" value="BEACH_Domain"/>
</dbReference>
<dbReference type="EMBL" id="MBDO02000070">
    <property type="protein sequence ID" value="RLN64588.1"/>
    <property type="molecule type" value="Genomic_DNA"/>
</dbReference>
<dbReference type="EMBL" id="MBAD02000386">
    <property type="protein sequence ID" value="RLN68802.1"/>
    <property type="molecule type" value="Genomic_DNA"/>
</dbReference>
<gene>
    <name evidence="3" type="ORF">BBJ29_003286</name>
    <name evidence="2" type="ORF">BBP00_00003386</name>
</gene>
<proteinExistence type="predicted"/>
<organism evidence="2 4">
    <name type="scientific">Phytophthora kernoviae</name>
    <dbReference type="NCBI Taxonomy" id="325452"/>
    <lineage>
        <taxon>Eukaryota</taxon>
        <taxon>Sar</taxon>
        <taxon>Stramenopiles</taxon>
        <taxon>Oomycota</taxon>
        <taxon>Peronosporomycetes</taxon>
        <taxon>Peronosporales</taxon>
        <taxon>Peronosporaceae</taxon>
        <taxon>Phytophthora</taxon>
    </lineage>
</organism>
<dbReference type="InterPro" id="IPR013320">
    <property type="entry name" value="ConA-like_dom_sf"/>
</dbReference>
<protein>
    <submittedName>
        <fullName evidence="2">Uncharacterized protein</fullName>
    </submittedName>
</protein>
<name>A0A3F2RUM6_9STRA</name>
<accession>A0A3F2RUM6</accession>
<evidence type="ECO:0000256" key="1">
    <source>
        <dbReference type="SAM" id="MobiDB-lite"/>
    </source>
</evidence>
<evidence type="ECO:0000313" key="2">
    <source>
        <dbReference type="EMBL" id="RLN64588.1"/>
    </source>
</evidence>
<comment type="caution">
    <text evidence="2">The sequence shown here is derived from an EMBL/GenBank/DDBJ whole genome shotgun (WGS) entry which is preliminary data.</text>
</comment>
<dbReference type="Proteomes" id="UP000277300">
    <property type="component" value="Unassembled WGS sequence"/>
</dbReference>
<reference evidence="4 5" key="1">
    <citation type="submission" date="2018-07" db="EMBL/GenBank/DDBJ databases">
        <title>Genome sequencing of oomycete isolates from Chile give support for New Zealand origin for Phytophthora kernoviae and make available the first Nothophytophthora sp. genome.</title>
        <authorList>
            <person name="Studholme D.J."/>
            <person name="Sanfuentes E."/>
            <person name="Panda P."/>
            <person name="Hill R."/>
            <person name="Sambles C."/>
            <person name="Grant M."/>
            <person name="Williams N.M."/>
            <person name="Mcdougal R.L."/>
        </authorList>
    </citation>
    <scope>NUCLEOTIDE SEQUENCE [LARGE SCALE GENOMIC DNA]</scope>
    <source>
        <strain evidence="2">Chile6</strain>
        <strain evidence="3">Chile7</strain>
    </source>
</reference>